<keyword evidence="2" id="KW-1185">Reference proteome</keyword>
<comment type="caution">
    <text evidence="1">The sequence shown here is derived from an EMBL/GenBank/DDBJ whole genome shotgun (WGS) entry which is preliminary data.</text>
</comment>
<accession>A0ACC0QB79</accession>
<proteinExistence type="predicted"/>
<dbReference type="EMBL" id="CM046388">
    <property type="protein sequence ID" value="KAI8574716.1"/>
    <property type="molecule type" value="Genomic_DNA"/>
</dbReference>
<dbReference type="Proteomes" id="UP001062846">
    <property type="component" value="Chromosome 1"/>
</dbReference>
<sequence length="79" mass="8777">MKPQNFSGESSLIQEPKRTVGENFRRIIKAAMVAVDGRGSGSSRSISNSKEIERRNGNMGYGVEDPIRTMMFLGSWSHT</sequence>
<evidence type="ECO:0000313" key="2">
    <source>
        <dbReference type="Proteomes" id="UP001062846"/>
    </source>
</evidence>
<organism evidence="1 2">
    <name type="scientific">Rhododendron molle</name>
    <name type="common">Chinese azalea</name>
    <name type="synonym">Azalea mollis</name>
    <dbReference type="NCBI Taxonomy" id="49168"/>
    <lineage>
        <taxon>Eukaryota</taxon>
        <taxon>Viridiplantae</taxon>
        <taxon>Streptophyta</taxon>
        <taxon>Embryophyta</taxon>
        <taxon>Tracheophyta</taxon>
        <taxon>Spermatophyta</taxon>
        <taxon>Magnoliopsida</taxon>
        <taxon>eudicotyledons</taxon>
        <taxon>Gunneridae</taxon>
        <taxon>Pentapetalae</taxon>
        <taxon>asterids</taxon>
        <taxon>Ericales</taxon>
        <taxon>Ericaceae</taxon>
        <taxon>Ericoideae</taxon>
        <taxon>Rhodoreae</taxon>
        <taxon>Rhododendron</taxon>
    </lineage>
</organism>
<gene>
    <name evidence="1" type="ORF">RHMOL_Rhmol01G0376100</name>
</gene>
<reference evidence="1" key="1">
    <citation type="submission" date="2022-02" db="EMBL/GenBank/DDBJ databases">
        <title>Plant Genome Project.</title>
        <authorList>
            <person name="Zhang R.-G."/>
        </authorList>
    </citation>
    <scope>NUCLEOTIDE SEQUENCE</scope>
    <source>
        <strain evidence="1">AT1</strain>
    </source>
</reference>
<protein>
    <submittedName>
        <fullName evidence="1">Uncharacterized protein</fullName>
    </submittedName>
</protein>
<name>A0ACC0QB79_RHOML</name>
<evidence type="ECO:0000313" key="1">
    <source>
        <dbReference type="EMBL" id="KAI8574716.1"/>
    </source>
</evidence>